<dbReference type="SUPFAM" id="SSF89550">
    <property type="entry name" value="PHP domain-like"/>
    <property type="match status" value="1"/>
</dbReference>
<dbReference type="PANTHER" id="PTHR42924:SF3">
    <property type="entry name" value="POLYMERASE_HISTIDINOL PHOSPHATASE N-TERMINAL DOMAIN-CONTAINING PROTEIN"/>
    <property type="match status" value="1"/>
</dbReference>
<gene>
    <name evidence="2" type="ORF">DK846_05950</name>
</gene>
<evidence type="ECO:0000313" key="3">
    <source>
        <dbReference type="Proteomes" id="UP000245657"/>
    </source>
</evidence>
<protein>
    <submittedName>
        <fullName evidence="2">Histidinol-phosphatase</fullName>
    </submittedName>
</protein>
<evidence type="ECO:0000259" key="1">
    <source>
        <dbReference type="SMART" id="SM00481"/>
    </source>
</evidence>
<feature type="domain" description="Polymerase/histidinol phosphatase N-terminal" evidence="1">
    <location>
        <begin position="26"/>
        <end position="88"/>
    </location>
</feature>
<dbReference type="AlphaFoldDB" id="A0A2V2NC38"/>
<dbReference type="Proteomes" id="UP000245657">
    <property type="component" value="Unassembled WGS sequence"/>
</dbReference>
<organism evidence="2 3">
    <name type="scientific">Methanospirillum lacunae</name>
    <dbReference type="NCBI Taxonomy" id="668570"/>
    <lineage>
        <taxon>Archaea</taxon>
        <taxon>Methanobacteriati</taxon>
        <taxon>Methanobacteriota</taxon>
        <taxon>Stenosarchaea group</taxon>
        <taxon>Methanomicrobia</taxon>
        <taxon>Methanomicrobiales</taxon>
        <taxon>Methanospirillaceae</taxon>
        <taxon>Methanospirillum</taxon>
    </lineage>
</organism>
<dbReference type="InterPro" id="IPR003141">
    <property type="entry name" value="Pol/His_phosphatase_N"/>
</dbReference>
<sequence>MPYEPGSIHYQKPDARSLIKAGYQPVDMHLHTRYSDGLIRIPDLLSYARRNRIGVAITDHNEIKGAVQAFRSQHDLLVIPGIELETREGPHILIYFDVAGDLEDFFHDLNREKRRQNPEVPHNLTVSECLTLAKEYSCLRIAAHPFGYFGINRGILKCVEKHMLPGVLENIDGIEVICGGMTGSLNQKAIRYAHRHPIPFTGGSDAHILSDVGSVLTGAPAETAEEFLAAIRKRKNIVCGKPGTFIRKGATAGVIAWSFVPYTCSLIGAHSAAYKHRIKHIVSRYSGTCKKNREVQMKEKDNSEKRRE</sequence>
<dbReference type="Pfam" id="PF02811">
    <property type="entry name" value="PHP"/>
    <property type="match status" value="1"/>
</dbReference>
<dbReference type="Gene3D" id="3.20.20.140">
    <property type="entry name" value="Metal-dependent hydrolases"/>
    <property type="match status" value="1"/>
</dbReference>
<keyword evidence="3" id="KW-1185">Reference proteome</keyword>
<comment type="caution">
    <text evidence="2">The sequence shown here is derived from an EMBL/GenBank/DDBJ whole genome shotgun (WGS) entry which is preliminary data.</text>
</comment>
<accession>A0A2V2NC38</accession>
<dbReference type="SMART" id="SM00481">
    <property type="entry name" value="POLIIIAc"/>
    <property type="match status" value="1"/>
</dbReference>
<name>A0A2V2NC38_9EURY</name>
<dbReference type="InterPro" id="IPR004013">
    <property type="entry name" value="PHP_dom"/>
</dbReference>
<dbReference type="InterPro" id="IPR016195">
    <property type="entry name" value="Pol/histidinol_Pase-like"/>
</dbReference>
<dbReference type="InterPro" id="IPR052018">
    <property type="entry name" value="PHP_domain"/>
</dbReference>
<dbReference type="OrthoDB" id="9968at2157"/>
<dbReference type="PANTHER" id="PTHR42924">
    <property type="entry name" value="EXONUCLEASE"/>
    <property type="match status" value="1"/>
</dbReference>
<dbReference type="Pfam" id="PF13263">
    <property type="entry name" value="PHP_C"/>
    <property type="match status" value="1"/>
</dbReference>
<dbReference type="EMBL" id="QGMY01000006">
    <property type="protein sequence ID" value="PWR72873.1"/>
    <property type="molecule type" value="Genomic_DNA"/>
</dbReference>
<reference evidence="2 3" key="1">
    <citation type="submission" date="2018-05" db="EMBL/GenBank/DDBJ databases">
        <title>Draft genome of Methanospirillum lacunae Ki8-1.</title>
        <authorList>
            <person name="Dueholm M.S."/>
            <person name="Nielsen P.H."/>
            <person name="Bakmann L.F."/>
            <person name="Otzen D.E."/>
        </authorList>
    </citation>
    <scope>NUCLEOTIDE SEQUENCE [LARGE SCALE GENOMIC DNA]</scope>
    <source>
        <strain evidence="2 3">Ki8-1</strain>
    </source>
</reference>
<dbReference type="CDD" id="cd07432">
    <property type="entry name" value="PHP_HisPPase"/>
    <property type="match status" value="1"/>
</dbReference>
<dbReference type="GO" id="GO:0035312">
    <property type="term" value="F:5'-3' DNA exonuclease activity"/>
    <property type="evidence" value="ECO:0007669"/>
    <property type="project" value="TreeGrafter"/>
</dbReference>
<dbReference type="GO" id="GO:0004534">
    <property type="term" value="F:5'-3' RNA exonuclease activity"/>
    <property type="evidence" value="ECO:0007669"/>
    <property type="project" value="TreeGrafter"/>
</dbReference>
<evidence type="ECO:0000313" key="2">
    <source>
        <dbReference type="EMBL" id="PWR72873.1"/>
    </source>
</evidence>
<proteinExistence type="predicted"/>